<evidence type="ECO:0000313" key="4">
    <source>
        <dbReference type="Proteomes" id="UP000222310"/>
    </source>
</evidence>
<dbReference type="Gene3D" id="3.90.1530.10">
    <property type="entry name" value="Conserved hypothetical protein from pyrococcus furiosus pfu- 392566-001, ParB domain"/>
    <property type="match status" value="1"/>
</dbReference>
<dbReference type="RefSeq" id="WP_099065962.1">
    <property type="nucleotide sequence ID" value="NZ_LAHD01000002.1"/>
</dbReference>
<dbReference type="InterPro" id="IPR003115">
    <property type="entry name" value="ParB_N"/>
</dbReference>
<dbReference type="Proteomes" id="UP000222310">
    <property type="component" value="Unassembled WGS sequence"/>
</dbReference>
<reference evidence="3 4" key="1">
    <citation type="submission" date="2015-02" db="EMBL/GenBank/DDBJ databases">
        <title>Nostoc linckia genome annotation.</title>
        <authorList>
            <person name="Zhou Z."/>
        </authorList>
    </citation>
    <scope>NUCLEOTIDE SEQUENCE [LARGE SCALE GENOMIC DNA]</scope>
    <source>
        <strain evidence="4">z8</strain>
    </source>
</reference>
<protein>
    <recommendedName>
        <fullName evidence="2">ParB-like N-terminal domain-containing protein</fullName>
    </recommendedName>
</protein>
<organism evidence="3 4">
    <name type="scientific">Nostoc linckia z8</name>
    <dbReference type="NCBI Taxonomy" id="1628746"/>
    <lineage>
        <taxon>Bacteria</taxon>
        <taxon>Bacillati</taxon>
        <taxon>Cyanobacteriota</taxon>
        <taxon>Cyanophyceae</taxon>
        <taxon>Nostocales</taxon>
        <taxon>Nostocaceae</taxon>
        <taxon>Nostoc</taxon>
    </lineage>
</organism>
<name>A0A9Q5ZGI3_NOSLI</name>
<dbReference type="InterPro" id="IPR036086">
    <property type="entry name" value="ParB/Sulfiredoxin_sf"/>
</dbReference>
<dbReference type="AlphaFoldDB" id="A0A9Q5ZGI3"/>
<sequence>MVADLLVLQKQEEELTNALSANPNLPIKEKQSLDRRLNSLRDRIANVESFEKLVVGDWVNKQNNLNIGKVTEKTLGNQPTVFVSWGEAVPIPEEPRLLKIDEFANSGTAKVGDIVWVAKKKNDKNVGYRLDKISQLQARGWIKVSDESRFPRSEWYLAKDFDRWDFDWLVGASTGSCDADTRINTQASLARANKNTLVLALQWIRRHCADNKLMIEALKQHLRQSENQSDSRSPLEYLWELSVPVEPPIAAMKVNAFATNKLLNMLVVAAAVTEFEAAEYLIKDAQEYAASQRLKLEVTTHWLITPICQTEEEALVLCPAKGDRISKGDKFGSIAEYVFSNGSLRATVMWDNGTVTEESGFTLETLPPLFEYLHRGEEDVIVQNPEASLDEPIGVEEVRPLLPLGFHEVSISDLRSHPINSKIYGEEEDDTALEEMIESSGWIKPLLVTPNGDVVGGNRRLRTAKKKNVKRLMVEVREFPDEESILEALLLDNAVREKTVEQKVREARFWLPIESYKARSRKGSSENQENFPGSDKGQARDIVANRVGLGSGKNLQKADKVLTVIESLQESEPENAHALRELLNKKSVHAAYTAACWAIQDAEAKQKPQAWKPALGERIKVSQRASHHAEALGVVVSVDKSIAVIRFDEASEGKESDNVYLCDLIPADPEAAKLKLEQMQNSKKPGRQFGLGKTYDGGVLPEAPRNEGFDPNEEASPSLQTSNEEPRPSNVIQLRSESPELRSEHTDTESSTTVAIEIAKGMRYLSPKELVSAIKWACEDKTNPLTDEHLDALMKVTMDVWNARHPERLEAN</sequence>
<gene>
    <name evidence="3" type="ORF">VF08_00825</name>
</gene>
<accession>A0A9Q5ZGI3</accession>
<feature type="region of interest" description="Disordered" evidence="1">
    <location>
        <begin position="680"/>
        <end position="752"/>
    </location>
</feature>
<evidence type="ECO:0000259" key="2">
    <source>
        <dbReference type="SMART" id="SM00470"/>
    </source>
</evidence>
<dbReference type="SUPFAM" id="SSF110849">
    <property type="entry name" value="ParB/Sulfiredoxin"/>
    <property type="match status" value="1"/>
</dbReference>
<dbReference type="Pfam" id="PF02195">
    <property type="entry name" value="ParB_N"/>
    <property type="match status" value="1"/>
</dbReference>
<feature type="compositionally biased region" description="Basic and acidic residues" evidence="1">
    <location>
        <begin position="737"/>
        <end position="748"/>
    </location>
</feature>
<proteinExistence type="predicted"/>
<dbReference type="SMART" id="SM00470">
    <property type="entry name" value="ParB"/>
    <property type="match status" value="1"/>
</dbReference>
<evidence type="ECO:0000256" key="1">
    <source>
        <dbReference type="SAM" id="MobiDB-lite"/>
    </source>
</evidence>
<comment type="caution">
    <text evidence="3">The sequence shown here is derived from an EMBL/GenBank/DDBJ whole genome shotgun (WGS) entry which is preliminary data.</text>
</comment>
<dbReference type="GeneID" id="57092149"/>
<feature type="domain" description="ParB-like N-terminal" evidence="2">
    <location>
        <begin position="407"/>
        <end position="493"/>
    </location>
</feature>
<evidence type="ECO:0000313" key="3">
    <source>
        <dbReference type="EMBL" id="PHK07185.1"/>
    </source>
</evidence>
<dbReference type="EMBL" id="LAHD01000002">
    <property type="protein sequence ID" value="PHK07185.1"/>
    <property type="molecule type" value="Genomic_DNA"/>
</dbReference>